<proteinExistence type="inferred from homology"/>
<sequence length="337" mass="40052">MDIKEVAEKDKQSFNKLALHPLQSWEWGEFREKTGVKVIRLGRYDDNKLTETAQITLHPIPHTTYSIGYFPKGILPSHEMLEKLVEVGKQYKCIFIKLEPNIEKHLVRQLADQNSELNIQPSPHPLFTKYTFQLDINRNEEELLKNMHNKTRYNIRVAEKHEVTVTEDDSQEAFEEYLRLTFETTRRQKFFAHDRRYHKLMWETLSKSDIAHLFTATYQDKILVAWIVFLFNGVVYYPYGASSSEHRNVMASNLMMWEAIKWGKKNDAKLFDMWGALGPDPDPQDPWYGFHRFKEGYGAKLTEFVGSYDLVINPYLYTIYNFMYRVREVFLKLKSYF</sequence>
<dbReference type="STRING" id="1798375.A2773_03925"/>
<dbReference type="Proteomes" id="UP000177383">
    <property type="component" value="Unassembled WGS sequence"/>
</dbReference>
<keyword evidence="4" id="KW-0573">Peptidoglycan synthesis</keyword>
<evidence type="ECO:0000313" key="8">
    <source>
        <dbReference type="EMBL" id="OGG14736.1"/>
    </source>
</evidence>
<dbReference type="EMBL" id="MFJE01000012">
    <property type="protein sequence ID" value="OGG14736.1"/>
    <property type="molecule type" value="Genomic_DNA"/>
</dbReference>
<name>A0A1F5ZQF4_9BACT</name>
<keyword evidence="7" id="KW-1133">Transmembrane helix</keyword>
<evidence type="ECO:0000256" key="2">
    <source>
        <dbReference type="ARBA" id="ARBA00022679"/>
    </source>
</evidence>
<keyword evidence="2" id="KW-0808">Transferase</keyword>
<dbReference type="Gene3D" id="3.40.630.30">
    <property type="match status" value="2"/>
</dbReference>
<keyword evidence="6" id="KW-0961">Cell wall biogenesis/degradation</keyword>
<dbReference type="PANTHER" id="PTHR36174">
    <property type="entry name" value="LIPID II:GLYCINE GLYCYLTRANSFERASE"/>
    <property type="match status" value="1"/>
</dbReference>
<dbReference type="InterPro" id="IPR003447">
    <property type="entry name" value="FEMABX"/>
</dbReference>
<evidence type="ECO:0000256" key="1">
    <source>
        <dbReference type="ARBA" id="ARBA00009943"/>
    </source>
</evidence>
<dbReference type="AlphaFoldDB" id="A0A1F5ZQF4"/>
<dbReference type="PANTHER" id="PTHR36174:SF1">
    <property type="entry name" value="LIPID II:GLYCINE GLYCYLTRANSFERASE"/>
    <property type="match status" value="1"/>
</dbReference>
<comment type="caution">
    <text evidence="8">The sequence shown here is derived from an EMBL/GenBank/DDBJ whole genome shotgun (WGS) entry which is preliminary data.</text>
</comment>
<dbReference type="InterPro" id="IPR050644">
    <property type="entry name" value="PG_Glycine_Bridge_Synth"/>
</dbReference>
<keyword evidence="7" id="KW-0472">Membrane</keyword>
<reference evidence="8 9" key="1">
    <citation type="journal article" date="2016" name="Nat. Commun.">
        <title>Thousands of microbial genomes shed light on interconnected biogeochemical processes in an aquifer system.</title>
        <authorList>
            <person name="Anantharaman K."/>
            <person name="Brown C.T."/>
            <person name="Hug L.A."/>
            <person name="Sharon I."/>
            <person name="Castelle C.J."/>
            <person name="Probst A.J."/>
            <person name="Thomas B.C."/>
            <person name="Singh A."/>
            <person name="Wilkins M.J."/>
            <person name="Karaoz U."/>
            <person name="Brodie E.L."/>
            <person name="Williams K.H."/>
            <person name="Hubbard S.S."/>
            <person name="Banfield J.F."/>
        </authorList>
    </citation>
    <scope>NUCLEOTIDE SEQUENCE [LARGE SCALE GENOMIC DNA]</scope>
</reference>
<dbReference type="InterPro" id="IPR016181">
    <property type="entry name" value="Acyl_CoA_acyltransferase"/>
</dbReference>
<evidence type="ECO:0000256" key="4">
    <source>
        <dbReference type="ARBA" id="ARBA00022984"/>
    </source>
</evidence>
<evidence type="ECO:0000256" key="6">
    <source>
        <dbReference type="ARBA" id="ARBA00023316"/>
    </source>
</evidence>
<organism evidence="8 9">
    <name type="scientific">Candidatus Gottesmanbacteria bacterium RIFCSPHIGHO2_01_FULL_39_10</name>
    <dbReference type="NCBI Taxonomy" id="1798375"/>
    <lineage>
        <taxon>Bacteria</taxon>
        <taxon>Candidatus Gottesmaniibacteriota</taxon>
    </lineage>
</organism>
<evidence type="ECO:0000256" key="3">
    <source>
        <dbReference type="ARBA" id="ARBA00022960"/>
    </source>
</evidence>
<keyword evidence="5" id="KW-0012">Acyltransferase</keyword>
<dbReference type="Pfam" id="PF02388">
    <property type="entry name" value="FemAB"/>
    <property type="match status" value="3"/>
</dbReference>
<dbReference type="GO" id="GO:0009252">
    <property type="term" value="P:peptidoglycan biosynthetic process"/>
    <property type="evidence" value="ECO:0007669"/>
    <property type="project" value="UniProtKB-KW"/>
</dbReference>
<dbReference type="GO" id="GO:0071555">
    <property type="term" value="P:cell wall organization"/>
    <property type="evidence" value="ECO:0007669"/>
    <property type="project" value="UniProtKB-KW"/>
</dbReference>
<evidence type="ECO:0008006" key="10">
    <source>
        <dbReference type="Google" id="ProtNLM"/>
    </source>
</evidence>
<dbReference type="GO" id="GO:0008360">
    <property type="term" value="P:regulation of cell shape"/>
    <property type="evidence" value="ECO:0007669"/>
    <property type="project" value="UniProtKB-KW"/>
</dbReference>
<dbReference type="SUPFAM" id="SSF55729">
    <property type="entry name" value="Acyl-CoA N-acyltransferases (Nat)"/>
    <property type="match status" value="2"/>
</dbReference>
<gene>
    <name evidence="8" type="ORF">A2773_03925</name>
</gene>
<protein>
    <recommendedName>
        <fullName evidence="10">BioF2-like acetyltransferase domain-containing protein</fullName>
    </recommendedName>
</protein>
<feature type="transmembrane region" description="Helical" evidence="7">
    <location>
        <begin position="222"/>
        <end position="239"/>
    </location>
</feature>
<accession>A0A1F5ZQF4</accession>
<keyword evidence="3" id="KW-0133">Cell shape</keyword>
<evidence type="ECO:0000256" key="7">
    <source>
        <dbReference type="SAM" id="Phobius"/>
    </source>
</evidence>
<comment type="similarity">
    <text evidence="1">Belongs to the FemABX family.</text>
</comment>
<dbReference type="GO" id="GO:0016755">
    <property type="term" value="F:aminoacyltransferase activity"/>
    <property type="evidence" value="ECO:0007669"/>
    <property type="project" value="InterPro"/>
</dbReference>
<evidence type="ECO:0000256" key="5">
    <source>
        <dbReference type="ARBA" id="ARBA00023315"/>
    </source>
</evidence>
<dbReference type="PROSITE" id="PS51191">
    <property type="entry name" value="FEMABX"/>
    <property type="match status" value="1"/>
</dbReference>
<evidence type="ECO:0000313" key="9">
    <source>
        <dbReference type="Proteomes" id="UP000177383"/>
    </source>
</evidence>
<keyword evidence="7" id="KW-0812">Transmembrane</keyword>